<evidence type="ECO:0000256" key="5">
    <source>
        <dbReference type="ARBA" id="ARBA00023239"/>
    </source>
</evidence>
<gene>
    <name evidence="6" type="primary">lacD</name>
    <name evidence="7" type="ORF">CD039_09985</name>
</gene>
<proteinExistence type="inferred from homology"/>
<evidence type="ECO:0000313" key="7">
    <source>
        <dbReference type="EMBL" id="POA08402.1"/>
    </source>
</evidence>
<keyword evidence="8" id="KW-1185">Reference proteome</keyword>
<evidence type="ECO:0000256" key="6">
    <source>
        <dbReference type="HAMAP-Rule" id="MF_00734"/>
    </source>
</evidence>
<organism evidence="7 8">
    <name type="scientific">Staphylococcus argensis</name>
    <dbReference type="NCBI Taxonomy" id="1607738"/>
    <lineage>
        <taxon>Bacteria</taxon>
        <taxon>Bacillati</taxon>
        <taxon>Bacillota</taxon>
        <taxon>Bacilli</taxon>
        <taxon>Bacillales</taxon>
        <taxon>Staphylococcaceae</taxon>
        <taxon>Staphylococcus</taxon>
    </lineage>
</organism>
<dbReference type="Gene3D" id="3.20.20.70">
    <property type="entry name" value="Aldolase class I"/>
    <property type="match status" value="1"/>
</dbReference>
<dbReference type="InterPro" id="IPR013785">
    <property type="entry name" value="Aldolase_TIM"/>
</dbReference>
<comment type="pathway">
    <text evidence="2 6">Carbohydrate metabolism; D-tagatose 6-phosphate degradation; D-glyceraldehyde 3-phosphate and glycerone phosphate from D-tagatose 6-phosphate: step 2/2.</text>
</comment>
<dbReference type="NCBIfam" id="NF009498">
    <property type="entry name" value="PRK12858.1"/>
    <property type="match status" value="1"/>
</dbReference>
<comment type="similarity">
    <text evidence="3 6">Belongs to the aldolase LacD family.</text>
</comment>
<comment type="catalytic activity">
    <reaction evidence="1 6">
        <text>D-tagatofuranose 1,6-bisphosphate = D-glyceraldehyde 3-phosphate + dihydroxyacetone phosphate</text>
        <dbReference type="Rhea" id="RHEA:22948"/>
        <dbReference type="ChEBI" id="CHEBI:57642"/>
        <dbReference type="ChEBI" id="CHEBI:58694"/>
        <dbReference type="ChEBI" id="CHEBI:59776"/>
        <dbReference type="EC" id="4.1.2.40"/>
    </reaction>
</comment>
<accession>A0A2K4FAL8</accession>
<dbReference type="InterPro" id="IPR050552">
    <property type="entry name" value="LacD_aldolase"/>
</dbReference>
<dbReference type="GO" id="GO:1902777">
    <property type="term" value="P:6-sulfoquinovose(1-) catabolic process"/>
    <property type="evidence" value="ECO:0007669"/>
    <property type="project" value="TreeGrafter"/>
</dbReference>
<evidence type="ECO:0000256" key="3">
    <source>
        <dbReference type="ARBA" id="ARBA00008679"/>
    </source>
</evidence>
<evidence type="ECO:0000256" key="1">
    <source>
        <dbReference type="ARBA" id="ARBA00000567"/>
    </source>
</evidence>
<dbReference type="PANTHER" id="PTHR39340:SF1">
    <property type="entry name" value="SULFOFRUCTOSEPHOSPHATE ALDOLASE"/>
    <property type="match status" value="1"/>
</dbReference>
<dbReference type="EC" id="4.1.2.40" evidence="6"/>
<dbReference type="OrthoDB" id="106309at2"/>
<dbReference type="Pfam" id="PF01791">
    <property type="entry name" value="DeoC"/>
    <property type="match status" value="1"/>
</dbReference>
<evidence type="ECO:0000256" key="2">
    <source>
        <dbReference type="ARBA" id="ARBA00005191"/>
    </source>
</evidence>
<dbReference type="GO" id="GO:0009024">
    <property type="term" value="F:tagatose-6-phosphate kinase activity"/>
    <property type="evidence" value="ECO:0007669"/>
    <property type="project" value="InterPro"/>
</dbReference>
<evidence type="ECO:0000256" key="4">
    <source>
        <dbReference type="ARBA" id="ARBA00022736"/>
    </source>
</evidence>
<dbReference type="GO" id="GO:0019512">
    <property type="term" value="P:lactose catabolic process via tagatose-6-phosphate"/>
    <property type="evidence" value="ECO:0007669"/>
    <property type="project" value="InterPro"/>
</dbReference>
<dbReference type="GeneID" id="98298672"/>
<keyword evidence="4 6" id="KW-0423">Lactose metabolism</keyword>
<evidence type="ECO:0000313" key="8">
    <source>
        <dbReference type="Proteomes" id="UP000242712"/>
    </source>
</evidence>
<dbReference type="GO" id="GO:0061595">
    <property type="term" value="F:6-deoxy-6-sulfofructose-1-phosphate aldolase activity"/>
    <property type="evidence" value="ECO:0007669"/>
    <property type="project" value="TreeGrafter"/>
</dbReference>
<dbReference type="EMBL" id="PPPX01000016">
    <property type="protein sequence ID" value="POA08402.1"/>
    <property type="molecule type" value="Genomic_DNA"/>
</dbReference>
<dbReference type="PANTHER" id="PTHR39340">
    <property type="entry name" value="SULFOFRUCTOSEPHOSPHATE ALDOLASE"/>
    <property type="match status" value="1"/>
</dbReference>
<dbReference type="UniPathway" id="UPA00704">
    <property type="reaction ID" value="UER00716"/>
</dbReference>
<dbReference type="AlphaFoldDB" id="A0A2K4FAL8"/>
<dbReference type="RefSeq" id="WP_103372188.1">
    <property type="nucleotide sequence ID" value="NZ_CBCRVO010000002.1"/>
</dbReference>
<reference evidence="7 8" key="1">
    <citation type="submission" date="2017-08" db="EMBL/GenBank/DDBJ databases">
        <title>Draft genome sequences of 64 type strains of genus Staph aureus.</title>
        <authorList>
            <person name="Cole K."/>
            <person name="Golubchik T."/>
            <person name="Russell J."/>
            <person name="Foster D."/>
            <person name="Llewelyn M."/>
            <person name="Wilson D."/>
            <person name="Crook D."/>
            <person name="Paul J."/>
        </authorList>
    </citation>
    <scope>NUCLEOTIDE SEQUENCE [LARGE SCALE GENOMIC DNA]</scope>
    <source>
        <strain evidence="7 8">DSM 29875</strain>
    </source>
</reference>
<dbReference type="SUPFAM" id="SSF51569">
    <property type="entry name" value="Aldolase"/>
    <property type="match status" value="1"/>
</dbReference>
<dbReference type="InterPro" id="IPR005927">
    <property type="entry name" value="Tag_1.6-dipho_adolase"/>
</dbReference>
<dbReference type="GO" id="GO:0009025">
    <property type="term" value="F:tagatose-bisphosphate aldolase activity"/>
    <property type="evidence" value="ECO:0007669"/>
    <property type="project" value="UniProtKB-UniRule"/>
</dbReference>
<dbReference type="SMART" id="SM01133">
    <property type="entry name" value="DeoC"/>
    <property type="match status" value="1"/>
</dbReference>
<dbReference type="Proteomes" id="UP000242712">
    <property type="component" value="Unassembled WGS sequence"/>
</dbReference>
<sequence length="314" mass="34913">MTNKNLTPLLDERGIFAAIAIDQRGALKRLLQDQATDENMSTFKGLVSEILTPHGSSILLDPEYGLPASKRRDAHAGLILSYEQTGYDKGDDRRLPRLVLNQSVQRLKEAGADAVKILLYYDVDDAEETNAIKHAFVERVGSECEAEHMPFLLEILTYDSQLQDEKGSEYAKLRPSKVIRSMKVFSAPRYKVDVLKVETPTNMNFVEGLGAETPVYTQAEAAEHFKAQAESTTLPYIFLSGGISADLFQRTLTFAKESGSTFNGVLCGRATWKGATEAFVKEGEEAARQWIAEEGLRNLQALNEVNERYATPIE</sequence>
<protein>
    <recommendedName>
        <fullName evidence="6">Tagatose 1,6-diphosphate aldolase</fullName>
        <ecNumber evidence="6">4.1.2.40</ecNumber>
    </recommendedName>
    <alternativeName>
        <fullName evidence="6">D-tagatose-1,6-bisphosphate aldolase</fullName>
    </alternativeName>
    <alternativeName>
        <fullName evidence="6">Tagatose-bisphosphate aldolase</fullName>
    </alternativeName>
</protein>
<comment type="caution">
    <text evidence="7">The sequence shown here is derived from an EMBL/GenBank/DDBJ whole genome shotgun (WGS) entry which is preliminary data.</text>
</comment>
<dbReference type="HAMAP" id="MF_00734">
    <property type="entry name" value="LacD"/>
    <property type="match status" value="1"/>
</dbReference>
<dbReference type="GO" id="GO:2001059">
    <property type="term" value="P:D-tagatose 6-phosphate catabolic process"/>
    <property type="evidence" value="ECO:0007669"/>
    <property type="project" value="UniProtKB-UniRule"/>
</dbReference>
<dbReference type="InterPro" id="IPR002915">
    <property type="entry name" value="DeoC/FbaB/LacD_aldolase"/>
</dbReference>
<keyword evidence="5 6" id="KW-0456">Lyase</keyword>
<name>A0A2K4FAL8_9STAP</name>